<dbReference type="Proteomes" id="UP001549146">
    <property type="component" value="Unassembled WGS sequence"/>
</dbReference>
<dbReference type="EMBL" id="JBEPMO010000019">
    <property type="protein sequence ID" value="MET3732802.1"/>
    <property type="molecule type" value="Genomic_DNA"/>
</dbReference>
<proteinExistence type="predicted"/>
<feature type="chain" id="PRO_5047458274" evidence="1">
    <location>
        <begin position="19"/>
        <end position="133"/>
    </location>
</feature>
<dbReference type="RefSeq" id="WP_354510365.1">
    <property type="nucleotide sequence ID" value="NZ_JBEPMO010000019.1"/>
</dbReference>
<sequence length="133" mass="15574">MKSFLSFILIGFYCALQAQLTITTNLREDGVFNTSTLKWDIDKTTEGLTVFNFNKDLTSFRHITGSISSNYTIDDWTYDDNEVLYEMIITSDAGNEYDFMIDGTNGLVIFFYYDEYGDYRMVRHLIQDSYFDK</sequence>
<evidence type="ECO:0000256" key="1">
    <source>
        <dbReference type="SAM" id="SignalP"/>
    </source>
</evidence>
<organism evidence="2 3">
    <name type="scientific">Moheibacter stercoris</name>
    <dbReference type="NCBI Taxonomy" id="1628251"/>
    <lineage>
        <taxon>Bacteria</taxon>
        <taxon>Pseudomonadati</taxon>
        <taxon>Bacteroidota</taxon>
        <taxon>Flavobacteriia</taxon>
        <taxon>Flavobacteriales</taxon>
        <taxon>Weeksellaceae</taxon>
        <taxon>Moheibacter</taxon>
    </lineage>
</organism>
<keyword evidence="3" id="KW-1185">Reference proteome</keyword>
<name>A0ABV2LYU7_9FLAO</name>
<accession>A0ABV2LYU7</accession>
<evidence type="ECO:0000313" key="2">
    <source>
        <dbReference type="EMBL" id="MET3732802.1"/>
    </source>
</evidence>
<evidence type="ECO:0000313" key="3">
    <source>
        <dbReference type="Proteomes" id="UP001549146"/>
    </source>
</evidence>
<keyword evidence="1" id="KW-0732">Signal</keyword>
<reference evidence="2 3" key="1">
    <citation type="submission" date="2024-06" db="EMBL/GenBank/DDBJ databases">
        <title>Genomic Encyclopedia of Type Strains, Phase IV (KMG-IV): sequencing the most valuable type-strain genomes for metagenomic binning, comparative biology and taxonomic classification.</title>
        <authorList>
            <person name="Goeker M."/>
        </authorList>
    </citation>
    <scope>NUCLEOTIDE SEQUENCE [LARGE SCALE GENOMIC DNA]</scope>
    <source>
        <strain evidence="2 3">DSM 29388</strain>
    </source>
</reference>
<protein>
    <submittedName>
        <fullName evidence="2">Uncharacterized protein</fullName>
    </submittedName>
</protein>
<feature type="signal peptide" evidence="1">
    <location>
        <begin position="1"/>
        <end position="18"/>
    </location>
</feature>
<comment type="caution">
    <text evidence="2">The sequence shown here is derived from an EMBL/GenBank/DDBJ whole genome shotgun (WGS) entry which is preliminary data.</text>
</comment>
<gene>
    <name evidence="2" type="ORF">ABID46_002393</name>
</gene>